<organism evidence="1">
    <name type="scientific">Streptomyces sp. R28</name>
    <dbReference type="NCBI Taxonomy" id="3238628"/>
    <lineage>
        <taxon>Bacteria</taxon>
        <taxon>Bacillati</taxon>
        <taxon>Actinomycetota</taxon>
        <taxon>Actinomycetes</taxon>
        <taxon>Kitasatosporales</taxon>
        <taxon>Streptomycetaceae</taxon>
        <taxon>Streptomyces</taxon>
    </lineage>
</organism>
<dbReference type="AlphaFoldDB" id="A0AB39PUT5"/>
<dbReference type="SUPFAM" id="SSF57938">
    <property type="entry name" value="DnaJ/Hsp40 cysteine-rich domain"/>
    <property type="match status" value="1"/>
</dbReference>
<accession>A0AB39PUT5</accession>
<gene>
    <name evidence="1" type="ORF">AB5J49_08005</name>
</gene>
<dbReference type="Gene3D" id="2.10.230.10">
    <property type="entry name" value="Heat shock protein DnaJ, cysteine-rich domain"/>
    <property type="match status" value="1"/>
</dbReference>
<reference evidence="1" key="1">
    <citation type="submission" date="2024-07" db="EMBL/GenBank/DDBJ databases">
        <authorList>
            <person name="Yu S.T."/>
        </authorList>
    </citation>
    <scope>NUCLEOTIDE SEQUENCE</scope>
    <source>
        <strain evidence="1">R28</strain>
    </source>
</reference>
<evidence type="ECO:0000313" key="1">
    <source>
        <dbReference type="EMBL" id="XDQ33260.1"/>
    </source>
</evidence>
<dbReference type="InterPro" id="IPR036410">
    <property type="entry name" value="HSP_DnaJ_Cys-rich_dom_sf"/>
</dbReference>
<sequence length="57" mass="6238">MTDQQWEAQNGTLSPSEARARGLCWHCSGKGANWTAFGGVQRKVDCPECRGDGKAKR</sequence>
<dbReference type="RefSeq" id="WP_369167801.1">
    <property type="nucleotide sequence ID" value="NZ_CP163439.1"/>
</dbReference>
<protein>
    <recommendedName>
        <fullName evidence="2">Molecular chaperone DnaJ</fullName>
    </recommendedName>
</protein>
<name>A0AB39PUT5_9ACTN</name>
<evidence type="ECO:0008006" key="2">
    <source>
        <dbReference type="Google" id="ProtNLM"/>
    </source>
</evidence>
<proteinExistence type="predicted"/>
<dbReference type="EMBL" id="CP163439">
    <property type="protein sequence ID" value="XDQ33260.1"/>
    <property type="molecule type" value="Genomic_DNA"/>
</dbReference>